<keyword evidence="8" id="KW-0472">Membrane</keyword>
<keyword evidence="4" id="KW-0808">Transferase</keyword>
<feature type="domain" description="PAS" evidence="10">
    <location>
        <begin position="826"/>
        <end position="898"/>
    </location>
</feature>
<dbReference type="CDD" id="cd00082">
    <property type="entry name" value="HisKA"/>
    <property type="match status" value="1"/>
</dbReference>
<dbReference type="InterPro" id="IPR036097">
    <property type="entry name" value="HisK_dim/P_sf"/>
</dbReference>
<dbReference type="Gene3D" id="1.10.287.130">
    <property type="match status" value="1"/>
</dbReference>
<keyword evidence="8" id="KW-0812">Transmembrane</keyword>
<dbReference type="PROSITE" id="PS50113">
    <property type="entry name" value="PAC"/>
    <property type="match status" value="4"/>
</dbReference>
<gene>
    <name evidence="12" type="ORF">DS843_16240</name>
</gene>
<dbReference type="FunFam" id="3.30.565.10:FF:000049">
    <property type="entry name" value="Two-component sensor histidine kinase"/>
    <property type="match status" value="1"/>
</dbReference>
<feature type="domain" description="PAS" evidence="10">
    <location>
        <begin position="697"/>
        <end position="769"/>
    </location>
</feature>
<name>A0A9W7TYA3_9PROT</name>
<evidence type="ECO:0000256" key="4">
    <source>
        <dbReference type="ARBA" id="ARBA00022679"/>
    </source>
</evidence>
<organism evidence="12 13">
    <name type="scientific">Roseomonas genomospecies 6</name>
    <dbReference type="NCBI Taxonomy" id="214106"/>
    <lineage>
        <taxon>Bacteria</taxon>
        <taxon>Pseudomonadati</taxon>
        <taxon>Pseudomonadota</taxon>
        <taxon>Alphaproteobacteria</taxon>
        <taxon>Acetobacterales</taxon>
        <taxon>Roseomonadaceae</taxon>
        <taxon>Roseomonas</taxon>
    </lineage>
</organism>
<keyword evidence="8" id="KW-1133">Transmembrane helix</keyword>
<dbReference type="InterPro" id="IPR013767">
    <property type="entry name" value="PAS_fold"/>
</dbReference>
<evidence type="ECO:0000259" key="10">
    <source>
        <dbReference type="PROSITE" id="PS50112"/>
    </source>
</evidence>
<evidence type="ECO:0000256" key="7">
    <source>
        <dbReference type="SAM" id="MobiDB-lite"/>
    </source>
</evidence>
<dbReference type="InterPro" id="IPR035965">
    <property type="entry name" value="PAS-like_dom_sf"/>
</dbReference>
<dbReference type="PANTHER" id="PTHR43304:SF1">
    <property type="entry name" value="PAC DOMAIN-CONTAINING PROTEIN"/>
    <property type="match status" value="1"/>
</dbReference>
<dbReference type="NCBIfam" id="TIGR00229">
    <property type="entry name" value="sensory_box"/>
    <property type="match status" value="2"/>
</dbReference>
<evidence type="ECO:0000256" key="5">
    <source>
        <dbReference type="ARBA" id="ARBA00022777"/>
    </source>
</evidence>
<evidence type="ECO:0000256" key="6">
    <source>
        <dbReference type="SAM" id="Coils"/>
    </source>
</evidence>
<dbReference type="Pfam" id="PF08447">
    <property type="entry name" value="PAS_3"/>
    <property type="match status" value="3"/>
</dbReference>
<reference evidence="12 13" key="1">
    <citation type="submission" date="2018-07" db="EMBL/GenBank/DDBJ databases">
        <title>Genome sequence of Azospirillum sp. ATCC 49961.</title>
        <authorList>
            <person name="Sant'Anna F.H."/>
            <person name="Baldani J.I."/>
            <person name="Zilli J.E."/>
            <person name="Reis V.M."/>
            <person name="Hartmann A."/>
            <person name="Cruz L."/>
            <person name="de Souza E.M."/>
            <person name="de Oliveira Pedrosa F."/>
            <person name="Passaglia L.M.P."/>
        </authorList>
    </citation>
    <scope>NUCLEOTIDE SEQUENCE [LARGE SCALE GENOMIC DNA]</scope>
    <source>
        <strain evidence="12 13">ATCC 49961</strain>
    </source>
</reference>
<dbReference type="Pfam" id="PF00989">
    <property type="entry name" value="PAS"/>
    <property type="match status" value="1"/>
</dbReference>
<dbReference type="Gene3D" id="3.30.565.10">
    <property type="entry name" value="Histidine kinase-like ATPase, C-terminal domain"/>
    <property type="match status" value="1"/>
</dbReference>
<dbReference type="InterPro" id="IPR005467">
    <property type="entry name" value="His_kinase_dom"/>
</dbReference>
<evidence type="ECO:0000256" key="3">
    <source>
        <dbReference type="ARBA" id="ARBA00022553"/>
    </source>
</evidence>
<proteinExistence type="predicted"/>
<keyword evidence="13" id="KW-1185">Reference proteome</keyword>
<evidence type="ECO:0000256" key="1">
    <source>
        <dbReference type="ARBA" id="ARBA00000085"/>
    </source>
</evidence>
<dbReference type="InterPro" id="IPR052162">
    <property type="entry name" value="Sensor_kinase/Photoreceptor"/>
</dbReference>
<dbReference type="SMART" id="SM00387">
    <property type="entry name" value="HATPase_c"/>
    <property type="match status" value="1"/>
</dbReference>
<evidence type="ECO:0000259" key="11">
    <source>
        <dbReference type="PROSITE" id="PS50113"/>
    </source>
</evidence>
<evidence type="ECO:0000313" key="12">
    <source>
        <dbReference type="EMBL" id="KAA0679488.1"/>
    </source>
</evidence>
<feature type="compositionally biased region" description="Basic and acidic residues" evidence="7">
    <location>
        <begin position="1203"/>
        <end position="1222"/>
    </location>
</feature>
<dbReference type="Pfam" id="PF08448">
    <property type="entry name" value="PAS_4"/>
    <property type="match status" value="1"/>
</dbReference>
<dbReference type="OrthoDB" id="341208at2"/>
<dbReference type="InterPro" id="IPR003661">
    <property type="entry name" value="HisK_dim/P_dom"/>
</dbReference>
<evidence type="ECO:0000313" key="13">
    <source>
        <dbReference type="Proteomes" id="UP000480854"/>
    </source>
</evidence>
<dbReference type="CDD" id="cd12914">
    <property type="entry name" value="PDC1_DGC_like"/>
    <property type="match status" value="1"/>
</dbReference>
<feature type="coiled-coil region" evidence="6">
    <location>
        <begin position="938"/>
        <end position="968"/>
    </location>
</feature>
<dbReference type="CDD" id="cd12915">
    <property type="entry name" value="PDC2_DGC_like"/>
    <property type="match status" value="1"/>
</dbReference>
<dbReference type="InterPro" id="IPR001610">
    <property type="entry name" value="PAC"/>
</dbReference>
<dbReference type="InterPro" id="IPR013655">
    <property type="entry name" value="PAS_fold_3"/>
</dbReference>
<dbReference type="Proteomes" id="UP000480854">
    <property type="component" value="Unassembled WGS sequence"/>
</dbReference>
<dbReference type="SUPFAM" id="SSF55874">
    <property type="entry name" value="ATPase domain of HSP90 chaperone/DNA topoisomerase II/histidine kinase"/>
    <property type="match status" value="1"/>
</dbReference>
<keyword evidence="5" id="KW-0418">Kinase</keyword>
<accession>A0A9W7TYA3</accession>
<dbReference type="EC" id="2.7.13.3" evidence="2"/>
<dbReference type="Pfam" id="PF00512">
    <property type="entry name" value="HisKA"/>
    <property type="match status" value="1"/>
</dbReference>
<feature type="region of interest" description="Disordered" evidence="7">
    <location>
        <begin position="1186"/>
        <end position="1228"/>
    </location>
</feature>
<comment type="catalytic activity">
    <reaction evidence="1">
        <text>ATP + protein L-histidine = ADP + protein N-phospho-L-histidine.</text>
        <dbReference type="EC" id="2.7.13.3"/>
    </reaction>
</comment>
<feature type="domain" description="PAC" evidence="11">
    <location>
        <begin position="515"/>
        <end position="567"/>
    </location>
</feature>
<keyword evidence="6" id="KW-0175">Coiled coil</keyword>
<dbReference type="PANTHER" id="PTHR43304">
    <property type="entry name" value="PHYTOCHROME-LIKE PROTEIN CPH1"/>
    <property type="match status" value="1"/>
</dbReference>
<evidence type="ECO:0000256" key="2">
    <source>
        <dbReference type="ARBA" id="ARBA00012438"/>
    </source>
</evidence>
<dbReference type="PROSITE" id="PS50112">
    <property type="entry name" value="PAS"/>
    <property type="match status" value="2"/>
</dbReference>
<dbReference type="SUPFAM" id="SSF47384">
    <property type="entry name" value="Homodimeric domain of signal transducing histidine kinase"/>
    <property type="match status" value="1"/>
</dbReference>
<dbReference type="CDD" id="cd16922">
    <property type="entry name" value="HATPase_EvgS-ArcB-TorS-like"/>
    <property type="match status" value="1"/>
</dbReference>
<feature type="domain" description="PAC" evidence="11">
    <location>
        <begin position="902"/>
        <end position="954"/>
    </location>
</feature>
<dbReference type="RefSeq" id="WP_149469939.1">
    <property type="nucleotide sequence ID" value="NZ_QOKW01000012.1"/>
</dbReference>
<dbReference type="GO" id="GO:0006355">
    <property type="term" value="P:regulation of DNA-templated transcription"/>
    <property type="evidence" value="ECO:0007669"/>
    <property type="project" value="InterPro"/>
</dbReference>
<protein>
    <recommendedName>
        <fullName evidence="2">histidine kinase</fullName>
        <ecNumber evidence="2">2.7.13.3</ecNumber>
    </recommendedName>
</protein>
<dbReference type="PRINTS" id="PR00344">
    <property type="entry name" value="BCTRLSENSOR"/>
</dbReference>
<dbReference type="AlphaFoldDB" id="A0A9W7TYA3"/>
<feature type="transmembrane region" description="Helical" evidence="8">
    <location>
        <begin position="276"/>
        <end position="300"/>
    </location>
</feature>
<dbReference type="Gene3D" id="2.10.70.100">
    <property type="match status" value="3"/>
</dbReference>
<dbReference type="InterPro" id="IPR003594">
    <property type="entry name" value="HATPase_dom"/>
</dbReference>
<dbReference type="EMBL" id="QOKW01000012">
    <property type="protein sequence ID" value="KAA0679488.1"/>
    <property type="molecule type" value="Genomic_DNA"/>
</dbReference>
<dbReference type="CDD" id="cd00130">
    <property type="entry name" value="PAS"/>
    <property type="match status" value="3"/>
</dbReference>
<evidence type="ECO:0000256" key="8">
    <source>
        <dbReference type="SAM" id="Phobius"/>
    </source>
</evidence>
<sequence length="1228" mass="135060">MLLSTLPDRRLFLLIAAAILPLLGFEIHNQLDLRDSQVAEARQDAMRWVNLVQGEQDRIIEDIRHVLATMASVGGDELTGADCQPSMDRIKTHLPDYLVIEATDRHGVVRCATDPRSIGAFIGDRSNVQGALATDAFTIGDYAIAANIGHPIVPFALPFHGADGRPAGVLTALLDVRWLVDFLARKPLPPDAAVALTDRHGTILARVPEIPGLVGQPLPDRYRSMTRGPRGGTAELVGFDGTTRIVAYSRAGVDQPDLMVWVGLSKAQAMRLVEQAMWRTVGVFIGLLALAGMLVAWGVARFTRVRAEATRTALKMARVLESTTDAVLEVDRDWRVVFMNERARRLVPNRTDPLGQILWEAYPEVVGSDTWSRCQETMASNVACEFEAVGPLTGRWYAARAFPTPDGLAVFFQDITARKQVEEERERLRRDLEKERTLLKGVLAHLPSGVFAVAAPDGRLLLHNATAERLLGHSVVLAQHVQDYAEHGAIHADGCPYRPEEYPLARALLKGETVMQEEMLYRRGDGRLTTFAVSAAPVRDPEGRTVMAVSNFQDISGSKRLEEELRRSNERLSLALKAAQAGMFDVDLQTDEAVWSEHSYWLLGLDPARTTPSLDAWAGRLHPDDRDCVLAAKAAAMSGRMPEIDVEYRVVHPDDTVRWLAARGRVTSASDGTPLRMTGLNIDITARKQAEEALRRSEERLSFALVAASAGLWDWDIRTGELTWSEGLYALHGQTPDRFAPSAEAWLRLVHPDDRAAIEHAVQSALNATKSDCVIEHRILHPERGERWLVSLGRVTRASDGSLLRLSGISLDVTERKQIEEALRRSEESLALALASARAGTFDWDMRTGAAVWSPERYRLFGLDPEPGRGGYATWLNAIHPDDREAVLARCAKAVAERRSNLQAEYRAVQPDGAVRWLMAVGRITYDAEGCPQRMVGIDVDITERKEMEEALRAAKREAERADVAKSRFLAAASHDLRQPLQALFLFAAALHGQVLTERGQRALATLERNLEALKGLLDGLLDISRLDADVIRPTFENVPIASALDEIGASFAPVVQRKGLEFTLDVACDVVVRSDRTLLGRMIRNLVENAIKYTEHGSVSVTCRVVDGRARIEVSDTGIGIPADEQDLIFQEFHQVGNPDSDQAKGLGLGLSIVQRLAKLLDHPVTVRSTPGQGSVFTLDLPLGATDTLRPRTPSTSTAPDDGGRLAGRIEDETDASREPNRGGPAR</sequence>
<keyword evidence="3" id="KW-0597">Phosphoprotein</keyword>
<dbReference type="SMART" id="SM00091">
    <property type="entry name" value="PAS"/>
    <property type="match status" value="5"/>
</dbReference>
<dbReference type="InterPro" id="IPR000014">
    <property type="entry name" value="PAS"/>
</dbReference>
<dbReference type="GO" id="GO:0000155">
    <property type="term" value="F:phosphorelay sensor kinase activity"/>
    <property type="evidence" value="ECO:0007669"/>
    <property type="project" value="InterPro"/>
</dbReference>
<feature type="domain" description="PAC" evidence="11">
    <location>
        <begin position="644"/>
        <end position="696"/>
    </location>
</feature>
<dbReference type="SUPFAM" id="SSF55785">
    <property type="entry name" value="PYP-like sensor domain (PAS domain)"/>
    <property type="match status" value="5"/>
</dbReference>
<dbReference type="InterPro" id="IPR036890">
    <property type="entry name" value="HATPase_C_sf"/>
</dbReference>
<dbReference type="InterPro" id="IPR004358">
    <property type="entry name" value="Sig_transdc_His_kin-like_C"/>
</dbReference>
<dbReference type="SMART" id="SM00086">
    <property type="entry name" value="PAC"/>
    <property type="match status" value="4"/>
</dbReference>
<dbReference type="InterPro" id="IPR013656">
    <property type="entry name" value="PAS_4"/>
</dbReference>
<feature type="domain" description="PAC" evidence="11">
    <location>
        <begin position="773"/>
        <end position="825"/>
    </location>
</feature>
<dbReference type="InterPro" id="IPR000700">
    <property type="entry name" value="PAS-assoc_C"/>
</dbReference>
<feature type="domain" description="Histidine kinase" evidence="9">
    <location>
        <begin position="972"/>
        <end position="1186"/>
    </location>
</feature>
<dbReference type="SMART" id="SM00388">
    <property type="entry name" value="HisKA"/>
    <property type="match status" value="1"/>
</dbReference>
<dbReference type="Gene3D" id="3.30.450.20">
    <property type="entry name" value="PAS domain"/>
    <property type="match status" value="7"/>
</dbReference>
<dbReference type="Pfam" id="PF02518">
    <property type="entry name" value="HATPase_c"/>
    <property type="match status" value="1"/>
</dbReference>
<dbReference type="PROSITE" id="PS50109">
    <property type="entry name" value="HIS_KIN"/>
    <property type="match status" value="1"/>
</dbReference>
<evidence type="ECO:0000259" key="9">
    <source>
        <dbReference type="PROSITE" id="PS50109"/>
    </source>
</evidence>
<comment type="caution">
    <text evidence="12">The sequence shown here is derived from an EMBL/GenBank/DDBJ whole genome shotgun (WGS) entry which is preliminary data.</text>
</comment>